<sequence length="234" mass="26958">MLNVLTLSSRYKVFNFVWIEIFHYVSWIHVTEKGLDLLTTGNSTYTLEPRISSNFAHPSNWRLKITDLKPEDAGAYLCQISTFPPKVKVVYLEIHGPMIKIVRDQIVYNAGSNIEVSCLFRNMTEKPNRKKDALELMKESALVGTKIPPNVIIWKYNNKTFSQRNRRRVKTVYMRGYVESKLSIKSAIIQDSGNYSCILKKSPHNYDTLRITVVDGEHSAAIYKNSKKTLQCSF</sequence>
<dbReference type="Proteomes" id="UP000675881">
    <property type="component" value="Chromosome 5"/>
</dbReference>
<dbReference type="GO" id="GO:0050808">
    <property type="term" value="P:synapse organization"/>
    <property type="evidence" value="ECO:0007669"/>
    <property type="project" value="TreeGrafter"/>
</dbReference>
<proteinExistence type="predicted"/>
<dbReference type="GO" id="GO:0032589">
    <property type="term" value="C:neuron projection membrane"/>
    <property type="evidence" value="ECO:0007669"/>
    <property type="project" value="TreeGrafter"/>
</dbReference>
<organism evidence="1 2">
    <name type="scientific">Lepeophtheirus salmonis</name>
    <name type="common">Salmon louse</name>
    <name type="synonym">Caligus salmonis</name>
    <dbReference type="NCBI Taxonomy" id="72036"/>
    <lineage>
        <taxon>Eukaryota</taxon>
        <taxon>Metazoa</taxon>
        <taxon>Ecdysozoa</taxon>
        <taxon>Arthropoda</taxon>
        <taxon>Crustacea</taxon>
        <taxon>Multicrustacea</taxon>
        <taxon>Hexanauplia</taxon>
        <taxon>Copepoda</taxon>
        <taxon>Siphonostomatoida</taxon>
        <taxon>Caligidae</taxon>
        <taxon>Lepeophtheirus</taxon>
    </lineage>
</organism>
<keyword evidence="2" id="KW-1185">Reference proteome</keyword>
<gene>
    <name evidence="1" type="ORF">LSAA_9825</name>
</gene>
<dbReference type="PANTHER" id="PTHR23279:SF3">
    <property type="entry name" value="DEFECTIVE PROBOSCIS EXTENSION RESPONSE 18"/>
    <property type="match status" value="1"/>
</dbReference>
<dbReference type="InterPro" id="IPR003599">
    <property type="entry name" value="Ig_sub"/>
</dbReference>
<dbReference type="PANTHER" id="PTHR23279">
    <property type="entry name" value="DEFECTIVE PROBOSCIS EXTENSION RESPONSE DPR -RELATED"/>
    <property type="match status" value="1"/>
</dbReference>
<evidence type="ECO:0000313" key="2">
    <source>
        <dbReference type="Proteomes" id="UP000675881"/>
    </source>
</evidence>
<evidence type="ECO:0000313" key="1">
    <source>
        <dbReference type="EMBL" id="CAF2953672.1"/>
    </source>
</evidence>
<dbReference type="Gene3D" id="2.60.40.10">
    <property type="entry name" value="Immunoglobulins"/>
    <property type="match status" value="2"/>
</dbReference>
<dbReference type="PROSITE" id="PS50835">
    <property type="entry name" value="IG_LIKE"/>
    <property type="match status" value="1"/>
</dbReference>
<dbReference type="SMART" id="SM00409">
    <property type="entry name" value="IG"/>
    <property type="match status" value="2"/>
</dbReference>
<protein>
    <submittedName>
        <fullName evidence="1">(salmon louse) hypothetical protein</fullName>
    </submittedName>
</protein>
<reference evidence="1" key="1">
    <citation type="submission" date="2021-02" db="EMBL/GenBank/DDBJ databases">
        <authorList>
            <person name="Bekaert M."/>
        </authorList>
    </citation>
    <scope>NUCLEOTIDE SEQUENCE</scope>
    <source>
        <strain evidence="1">IoA-00</strain>
    </source>
</reference>
<dbReference type="InterPro" id="IPR037448">
    <property type="entry name" value="Zig-8"/>
</dbReference>
<dbReference type="InterPro" id="IPR013106">
    <property type="entry name" value="Ig_V-set"/>
</dbReference>
<accession>A0A7R8CWI8</accession>
<name>A0A7R8CWI8_LEPSM</name>
<dbReference type="InterPro" id="IPR036179">
    <property type="entry name" value="Ig-like_dom_sf"/>
</dbReference>
<dbReference type="InterPro" id="IPR013783">
    <property type="entry name" value="Ig-like_fold"/>
</dbReference>
<dbReference type="AlphaFoldDB" id="A0A7R8CWI8"/>
<dbReference type="EMBL" id="HG994584">
    <property type="protein sequence ID" value="CAF2953672.1"/>
    <property type="molecule type" value="Genomic_DNA"/>
</dbReference>
<dbReference type="OrthoDB" id="6354602at2759"/>
<dbReference type="InterPro" id="IPR007110">
    <property type="entry name" value="Ig-like_dom"/>
</dbReference>
<dbReference type="SMART" id="SM00406">
    <property type="entry name" value="IGv"/>
    <property type="match status" value="1"/>
</dbReference>
<dbReference type="SUPFAM" id="SSF48726">
    <property type="entry name" value="Immunoglobulin"/>
    <property type="match status" value="2"/>
</dbReference>